<keyword evidence="4" id="KW-1185">Reference proteome</keyword>
<comment type="caution">
    <text evidence="3">The sequence shown here is derived from an EMBL/GenBank/DDBJ whole genome shotgun (WGS) entry which is preliminary data.</text>
</comment>
<evidence type="ECO:0000259" key="1">
    <source>
        <dbReference type="Pfam" id="PF00391"/>
    </source>
</evidence>
<dbReference type="SUPFAM" id="SSF52009">
    <property type="entry name" value="Phosphohistidine domain"/>
    <property type="match status" value="1"/>
</dbReference>
<name>A0ABY3C8M8_9GAMM</name>
<dbReference type="Proteomes" id="UP000733744">
    <property type="component" value="Unassembled WGS sequence"/>
</dbReference>
<dbReference type="InterPro" id="IPR008279">
    <property type="entry name" value="PEP-util_enz_mobile_dom"/>
</dbReference>
<evidence type="ECO:0000313" key="4">
    <source>
        <dbReference type="Proteomes" id="UP000733744"/>
    </source>
</evidence>
<dbReference type="InterPro" id="IPR002192">
    <property type="entry name" value="PPDK_AMP/ATP-bd"/>
</dbReference>
<protein>
    <recommendedName>
        <fullName evidence="5">Phosphoenolpyruvate synthase</fullName>
    </recommendedName>
</protein>
<organism evidence="3 4">
    <name type="scientific">Candidatus Methylobacter oryzae</name>
    <dbReference type="NCBI Taxonomy" id="2497749"/>
    <lineage>
        <taxon>Bacteria</taxon>
        <taxon>Pseudomonadati</taxon>
        <taxon>Pseudomonadota</taxon>
        <taxon>Gammaproteobacteria</taxon>
        <taxon>Methylococcales</taxon>
        <taxon>Methylococcaceae</taxon>
        <taxon>Methylobacter</taxon>
    </lineage>
</organism>
<dbReference type="EMBL" id="RYFG02000120">
    <property type="protein sequence ID" value="TRW90035.1"/>
    <property type="molecule type" value="Genomic_DNA"/>
</dbReference>
<dbReference type="Gene3D" id="3.30.470.20">
    <property type="entry name" value="ATP-grasp fold, B domain"/>
    <property type="match status" value="2"/>
</dbReference>
<evidence type="ECO:0000313" key="3">
    <source>
        <dbReference type="EMBL" id="TRW90035.1"/>
    </source>
</evidence>
<dbReference type="InterPro" id="IPR013815">
    <property type="entry name" value="ATP_grasp_subdomain_1"/>
</dbReference>
<dbReference type="SUPFAM" id="SSF56059">
    <property type="entry name" value="Glutathione synthetase ATP-binding domain-like"/>
    <property type="match status" value="1"/>
</dbReference>
<dbReference type="PANTHER" id="PTHR43615:SF1">
    <property type="entry name" value="PPDK_N DOMAIN-CONTAINING PROTEIN"/>
    <property type="match status" value="1"/>
</dbReference>
<dbReference type="Gene3D" id="3.50.30.10">
    <property type="entry name" value="Phosphohistidine domain"/>
    <property type="match status" value="1"/>
</dbReference>
<gene>
    <name evidence="3" type="ORF">EKO24_020680</name>
</gene>
<dbReference type="InterPro" id="IPR036637">
    <property type="entry name" value="Phosphohistidine_dom_sf"/>
</dbReference>
<evidence type="ECO:0008006" key="5">
    <source>
        <dbReference type="Google" id="ProtNLM"/>
    </source>
</evidence>
<feature type="domain" description="PEP-utilising enzyme mobile" evidence="1">
    <location>
        <begin position="704"/>
        <end position="773"/>
    </location>
</feature>
<dbReference type="RefSeq" id="WP_127030518.1">
    <property type="nucleotide sequence ID" value="NZ_RYFG02000120.1"/>
</dbReference>
<dbReference type="Pfam" id="PF00391">
    <property type="entry name" value="PEP-utilizers"/>
    <property type="match status" value="1"/>
</dbReference>
<dbReference type="InterPro" id="IPR051549">
    <property type="entry name" value="PEP_Utilizing_Enz"/>
</dbReference>
<proteinExistence type="predicted"/>
<dbReference type="Gene3D" id="3.30.1490.20">
    <property type="entry name" value="ATP-grasp fold, A domain"/>
    <property type="match status" value="1"/>
</dbReference>
<dbReference type="PANTHER" id="PTHR43615">
    <property type="entry name" value="PHOSPHOENOLPYRUVATE SYNTHASE-RELATED"/>
    <property type="match status" value="1"/>
</dbReference>
<evidence type="ECO:0000259" key="2">
    <source>
        <dbReference type="Pfam" id="PF01326"/>
    </source>
</evidence>
<feature type="domain" description="Pyruvate phosphate dikinase AMP/ATP-binding" evidence="2">
    <location>
        <begin position="54"/>
        <end position="195"/>
    </location>
</feature>
<sequence>MLCTFSQFSEQEHANQAGGKGGMLARLYQSGYPVPDGFIILSTAFDNRGLIDSAREQIHAYYRQLTDSSPTGKVAVRSSAPAEDSAQASYAGEFETVLNVESKDQLYAAIQTVYESGNSERVQTYAAAKAQTGNQGIAVVVQHMLAPSYAGVLFTSDPISGAAYTMQGNLVTGTGDKLVSGEVTGDAFSFHTDTGTYQGPDYFKPHQQALFSMASRLAAELQSLQDIEWAIFQNQLFLLQSRPITGLQTTPEVWNDSLKDNYLWSNTNLGELFGNVITPLTWSIFREVTERNVGPVGKHFLIGLIAGRSYFNISLIYALLSKLGKKHADILNSFDLFLGIIPDHIKIPQLNLSWPEALGFVLKQTSYSLKSAFALKKFLVWAQQEGPAWCDRTFSAIEQSENNADLLRVYADIEPVLFKTFTMVAFIGNQFVQQQYKLKAALSGALAAEDREIILSGLDGDGQLPSMAPLMGIAAMTKGEITRDEFVRRYGHRGPDEAEFAAPRTAEDPDWIDKLLAQHQDADPAALLLKQKQNRDRIWQTLAQQQPKLAEQLQKLCATATTLAYNRELAKSENFRQAWVVRKFVQKAAQLNHQAEDALFYLSKNELIEFLQGNSQVLERIAPRRETYAAYSALPPVPNLISGSIDPFQWAKLPNRRTDYFDANQALPQIEDDKLLKGFPGSAGLVEGTVRVLSSHECMHEFISGEILVTSFTNVGWTPLFPRAAAIVTDIGAPLSHAAIVARELGVPAVVGTGSATMRLKTGDKVRVNGSQGIVELL</sequence>
<reference evidence="3 4" key="1">
    <citation type="journal article" date="2019" name="Antonie Van Leeuwenhoek">
        <title>Description of 'Ca. Methylobacter oryzae' KRF1, a novel species from the environmentally important Methylobacter clade 2.</title>
        <authorList>
            <person name="Khatri K."/>
            <person name="Mohite J.A."/>
            <person name="Pandit P.S."/>
            <person name="Bahulikar R."/>
            <person name="Rahalkar M.C."/>
        </authorList>
    </citation>
    <scope>NUCLEOTIDE SEQUENCE [LARGE SCALE GENOMIC DNA]</scope>
    <source>
        <strain evidence="3 4">KRF1</strain>
    </source>
</reference>
<dbReference type="Pfam" id="PF01326">
    <property type="entry name" value="PPDK_N"/>
    <property type="match status" value="1"/>
</dbReference>
<accession>A0ABY3C8M8</accession>